<dbReference type="InterPro" id="IPR018527">
    <property type="entry name" value="Rubredoxin_Fe_BS"/>
</dbReference>
<evidence type="ECO:0000256" key="2">
    <source>
        <dbReference type="SAM" id="MobiDB-lite"/>
    </source>
</evidence>
<dbReference type="EMBL" id="JANPWZ010000016">
    <property type="protein sequence ID" value="KAJ3580296.1"/>
    <property type="molecule type" value="Genomic_DNA"/>
</dbReference>
<feature type="region of interest" description="Disordered" evidence="2">
    <location>
        <begin position="72"/>
        <end position="103"/>
    </location>
</feature>
<name>A0A9W8NP66_9PEZI</name>
<dbReference type="Proteomes" id="UP001148614">
    <property type="component" value="Unassembled WGS sequence"/>
</dbReference>
<feature type="region of interest" description="Disordered" evidence="2">
    <location>
        <begin position="117"/>
        <end position="143"/>
    </location>
</feature>
<accession>A0A9W8NP66</accession>
<sequence>MDNTRQSYGYNTRNDSATNGSSQTQGRGDGLHATLNLWTGSYVAPDLCEQPNYRTYRPSIPSARALFPDEFQSTTTRGSQNPSLDARDQVSTSAGSLPTIPPLNELLGSVTKAKNGSDLTANTASRQGVPGSSSSGGTAGRLHRMSVSEKWNCPHCGYKEAHISSPRSQCALCDRCGTVWIMDEYREIDGRNPIF</sequence>
<organism evidence="3 4">
    <name type="scientific">Xylaria arbuscula</name>
    <dbReference type="NCBI Taxonomy" id="114810"/>
    <lineage>
        <taxon>Eukaryota</taxon>
        <taxon>Fungi</taxon>
        <taxon>Dikarya</taxon>
        <taxon>Ascomycota</taxon>
        <taxon>Pezizomycotina</taxon>
        <taxon>Sordariomycetes</taxon>
        <taxon>Xylariomycetidae</taxon>
        <taxon>Xylariales</taxon>
        <taxon>Xylariaceae</taxon>
        <taxon>Xylaria</taxon>
    </lineage>
</organism>
<gene>
    <name evidence="3" type="ORF">NPX13_g268</name>
</gene>
<dbReference type="AlphaFoldDB" id="A0A9W8NP66"/>
<protein>
    <submittedName>
        <fullName evidence="3">Uncharacterized protein</fullName>
    </submittedName>
</protein>
<proteinExistence type="predicted"/>
<feature type="region of interest" description="Disordered" evidence="2">
    <location>
        <begin position="1"/>
        <end position="28"/>
    </location>
</feature>
<evidence type="ECO:0000256" key="1">
    <source>
        <dbReference type="ARBA" id="ARBA00022723"/>
    </source>
</evidence>
<reference evidence="3" key="1">
    <citation type="submission" date="2022-07" db="EMBL/GenBank/DDBJ databases">
        <title>Genome Sequence of Xylaria arbuscula.</title>
        <authorList>
            <person name="Buettner E."/>
        </authorList>
    </citation>
    <scope>NUCLEOTIDE SEQUENCE</scope>
    <source>
        <strain evidence="3">VT107</strain>
    </source>
</reference>
<dbReference type="PROSITE" id="PS00202">
    <property type="entry name" value="RUBREDOXIN"/>
    <property type="match status" value="1"/>
</dbReference>
<comment type="caution">
    <text evidence="3">The sequence shown here is derived from an EMBL/GenBank/DDBJ whole genome shotgun (WGS) entry which is preliminary data.</text>
</comment>
<evidence type="ECO:0000313" key="4">
    <source>
        <dbReference type="Proteomes" id="UP001148614"/>
    </source>
</evidence>
<keyword evidence="4" id="KW-1185">Reference proteome</keyword>
<keyword evidence="1" id="KW-0479">Metal-binding</keyword>
<feature type="compositionally biased region" description="Polar residues" evidence="2">
    <location>
        <begin position="1"/>
        <end position="26"/>
    </location>
</feature>
<feature type="compositionally biased region" description="Polar residues" evidence="2">
    <location>
        <begin position="117"/>
        <end position="136"/>
    </location>
</feature>
<evidence type="ECO:0000313" key="3">
    <source>
        <dbReference type="EMBL" id="KAJ3580296.1"/>
    </source>
</evidence>
<dbReference type="GO" id="GO:0046872">
    <property type="term" value="F:metal ion binding"/>
    <property type="evidence" value="ECO:0007669"/>
    <property type="project" value="UniProtKB-KW"/>
</dbReference>
<feature type="compositionally biased region" description="Polar residues" evidence="2">
    <location>
        <begin position="72"/>
        <end position="96"/>
    </location>
</feature>